<dbReference type="RefSeq" id="WP_085277971.1">
    <property type="nucleotide sequence ID" value="NZ_FXAG01000039.1"/>
</dbReference>
<dbReference type="AlphaFoldDB" id="A0A1Y6CD70"/>
<dbReference type="InterPro" id="IPR003718">
    <property type="entry name" value="OsmC/Ohr_fam"/>
</dbReference>
<dbReference type="InterPro" id="IPR015946">
    <property type="entry name" value="KH_dom-like_a/b"/>
</dbReference>
<organism evidence="1 2">
    <name type="scientific">Pseudogulbenkiania subflava DSM 22618</name>
    <dbReference type="NCBI Taxonomy" id="1123014"/>
    <lineage>
        <taxon>Bacteria</taxon>
        <taxon>Pseudomonadati</taxon>
        <taxon>Pseudomonadota</taxon>
        <taxon>Betaproteobacteria</taxon>
        <taxon>Neisseriales</taxon>
        <taxon>Chromobacteriaceae</taxon>
        <taxon>Pseudogulbenkiania</taxon>
    </lineage>
</organism>
<dbReference type="PANTHER" id="PTHR39624:SF2">
    <property type="entry name" value="OSMC-LIKE PROTEIN"/>
    <property type="match status" value="1"/>
</dbReference>
<dbReference type="SUPFAM" id="SSF82784">
    <property type="entry name" value="OsmC-like"/>
    <property type="match status" value="1"/>
</dbReference>
<dbReference type="PANTHER" id="PTHR39624">
    <property type="entry name" value="PROTEIN INVOLVED IN RIMO-MEDIATED BETA-METHYLTHIOLATION OF RIBOSOMAL PROTEIN S12 YCAO"/>
    <property type="match status" value="1"/>
</dbReference>
<accession>A0A1Y6CD70</accession>
<dbReference type="Proteomes" id="UP000192920">
    <property type="component" value="Unassembled WGS sequence"/>
</dbReference>
<proteinExistence type="predicted"/>
<evidence type="ECO:0000313" key="1">
    <source>
        <dbReference type="EMBL" id="SMF57303.1"/>
    </source>
</evidence>
<sequence length="137" mass="14771">MKQIASVTVTSTPFNYTQLIDTADFELLADEPVSSGGQNAGPAPYDYLLASLGSCTAITLRMYAEKKGWNLGELHITLNLAKDSEGNTFIERQLHSNAPLTDEQWTQLLAVAAKTPVTKTLLQGAKISTARNAATRS</sequence>
<keyword evidence="2" id="KW-1185">Reference proteome</keyword>
<dbReference type="InterPro" id="IPR036102">
    <property type="entry name" value="OsmC/Ohrsf"/>
</dbReference>
<dbReference type="EMBL" id="FXAG01000039">
    <property type="protein sequence ID" value="SMF57303.1"/>
    <property type="molecule type" value="Genomic_DNA"/>
</dbReference>
<protein>
    <submittedName>
        <fullName evidence="1">Putative redox protein</fullName>
    </submittedName>
</protein>
<name>A0A1Y6CD70_9NEIS</name>
<evidence type="ECO:0000313" key="2">
    <source>
        <dbReference type="Proteomes" id="UP000192920"/>
    </source>
</evidence>
<dbReference type="Pfam" id="PF02566">
    <property type="entry name" value="OsmC"/>
    <property type="match status" value="1"/>
</dbReference>
<gene>
    <name evidence="1" type="ORF">SAMN02745746_04039</name>
</gene>
<dbReference type="STRING" id="1123014.SAMN02745746_04039"/>
<reference evidence="2" key="1">
    <citation type="submission" date="2017-04" db="EMBL/GenBank/DDBJ databases">
        <authorList>
            <person name="Varghese N."/>
            <person name="Submissions S."/>
        </authorList>
    </citation>
    <scope>NUCLEOTIDE SEQUENCE [LARGE SCALE GENOMIC DNA]</scope>
    <source>
        <strain evidence="2">DSM 22618</strain>
    </source>
</reference>
<dbReference type="Gene3D" id="3.30.300.20">
    <property type="match status" value="1"/>
</dbReference>